<evidence type="ECO:0000256" key="4">
    <source>
        <dbReference type="ARBA" id="ARBA00022989"/>
    </source>
</evidence>
<evidence type="ECO:0008006" key="10">
    <source>
        <dbReference type="Google" id="ProtNLM"/>
    </source>
</evidence>
<comment type="similarity">
    <text evidence="2">Belongs to the TMEM255 family.</text>
</comment>
<organism evidence="8 9">
    <name type="scientific">Esox lucius</name>
    <name type="common">Northern pike</name>
    <dbReference type="NCBI Taxonomy" id="8010"/>
    <lineage>
        <taxon>Eukaryota</taxon>
        <taxon>Metazoa</taxon>
        <taxon>Chordata</taxon>
        <taxon>Craniata</taxon>
        <taxon>Vertebrata</taxon>
        <taxon>Euteleostomi</taxon>
        <taxon>Actinopterygii</taxon>
        <taxon>Neopterygii</taxon>
        <taxon>Teleostei</taxon>
        <taxon>Protacanthopterygii</taxon>
        <taxon>Esociformes</taxon>
        <taxon>Esocidae</taxon>
        <taxon>Esox</taxon>
    </lineage>
</organism>
<feature type="region of interest" description="Disordered" evidence="6">
    <location>
        <begin position="1"/>
        <end position="22"/>
    </location>
</feature>
<dbReference type="GO" id="GO:0016020">
    <property type="term" value="C:membrane"/>
    <property type="evidence" value="ECO:0007669"/>
    <property type="project" value="UniProtKB-SubCell"/>
</dbReference>
<feature type="transmembrane region" description="Helical" evidence="7">
    <location>
        <begin position="94"/>
        <end position="118"/>
    </location>
</feature>
<dbReference type="Bgee" id="ENSELUG00000024121">
    <property type="expression patterns" value="Expressed in embryo"/>
</dbReference>
<reference evidence="8" key="2">
    <citation type="submission" date="2020-02" db="EMBL/GenBank/DDBJ databases">
        <title>Esox lucius (northern pike) genome, fEsoLuc1, primary haplotype.</title>
        <authorList>
            <person name="Myers G."/>
            <person name="Karagic N."/>
            <person name="Meyer A."/>
            <person name="Pippel M."/>
            <person name="Reichard M."/>
            <person name="Winkler S."/>
            <person name="Tracey A."/>
            <person name="Sims Y."/>
            <person name="Howe K."/>
            <person name="Rhie A."/>
            <person name="Formenti G."/>
            <person name="Durbin R."/>
            <person name="Fedrigo O."/>
            <person name="Jarvis E.D."/>
        </authorList>
    </citation>
    <scope>NUCLEOTIDE SEQUENCE [LARGE SCALE GENOMIC DNA]</scope>
</reference>
<reference evidence="9" key="1">
    <citation type="journal article" date="2014" name="PLoS ONE">
        <title>The genome and linkage map of the northern pike (Esox lucius): conserved synteny revealed between the salmonid sister group and the Neoteleostei.</title>
        <authorList>
            <person name="Rondeau E.B."/>
            <person name="Minkley D.R."/>
            <person name="Leong J.S."/>
            <person name="Messmer A.M."/>
            <person name="Jantzen J.R."/>
            <person name="von Schalburg K.R."/>
            <person name="Lemon C."/>
            <person name="Bird N.H."/>
            <person name="Koop B.F."/>
        </authorList>
    </citation>
    <scope>NUCLEOTIDE SEQUENCE</scope>
</reference>
<evidence type="ECO:0000313" key="9">
    <source>
        <dbReference type="Proteomes" id="UP000265140"/>
    </source>
</evidence>
<comment type="subcellular location">
    <subcellularLocation>
        <location evidence="1">Membrane</location>
        <topology evidence="1">Multi-pass membrane protein</topology>
    </subcellularLocation>
</comment>
<dbReference type="Proteomes" id="UP000265140">
    <property type="component" value="Chromosome 22"/>
</dbReference>
<evidence type="ECO:0000256" key="5">
    <source>
        <dbReference type="ARBA" id="ARBA00023136"/>
    </source>
</evidence>
<sequence>MQQTTDQQQPPPQRTQTPDELGPAVQYAKRRRTALWVTISLLGLSVVALVVGLVSAMRTRNVAVAGYYPGIVLSFGAFLGIVGINLLENRRPMLIAAIIFISLGVIASFFCAIVDGIIASEFIVSTNKHTHTHTDTHAHTYNDAHTQTHTHTYNDTHTHILGITKLNLSPNLQMMVPSSTLKSVQTHTHLLVLMQ</sequence>
<dbReference type="PANTHER" id="PTHR33721:SF3">
    <property type="entry name" value="TRANSMEMBRANE PROTEIN 255B"/>
    <property type="match status" value="1"/>
</dbReference>
<reference evidence="8" key="4">
    <citation type="submission" date="2025-09" db="UniProtKB">
        <authorList>
            <consortium name="Ensembl"/>
        </authorList>
    </citation>
    <scope>IDENTIFICATION</scope>
</reference>
<evidence type="ECO:0000256" key="2">
    <source>
        <dbReference type="ARBA" id="ARBA00007903"/>
    </source>
</evidence>
<name>A0A3P9APY9_ESOLU</name>
<dbReference type="GeneTree" id="ENSGT01050000245336"/>
<evidence type="ECO:0000313" key="8">
    <source>
        <dbReference type="Ensembl" id="ENSELUP00000042772.3"/>
    </source>
</evidence>
<reference evidence="8" key="3">
    <citation type="submission" date="2025-08" db="UniProtKB">
        <authorList>
            <consortium name="Ensembl"/>
        </authorList>
    </citation>
    <scope>IDENTIFICATION</scope>
</reference>
<keyword evidence="3 7" id="KW-0812">Transmembrane</keyword>
<keyword evidence="5 7" id="KW-0472">Membrane</keyword>
<feature type="transmembrane region" description="Helical" evidence="7">
    <location>
        <begin position="67"/>
        <end position="87"/>
    </location>
</feature>
<gene>
    <name evidence="8" type="primary">NINJ2</name>
</gene>
<dbReference type="InterPro" id="IPR028014">
    <property type="entry name" value="TMEM255"/>
</dbReference>
<dbReference type="InParanoid" id="A0A3P9APY9"/>
<feature type="transmembrane region" description="Helical" evidence="7">
    <location>
        <begin position="34"/>
        <end position="55"/>
    </location>
</feature>
<evidence type="ECO:0000256" key="1">
    <source>
        <dbReference type="ARBA" id="ARBA00004141"/>
    </source>
</evidence>
<proteinExistence type="inferred from homology"/>
<feature type="compositionally biased region" description="Low complexity" evidence="6">
    <location>
        <begin position="1"/>
        <end position="19"/>
    </location>
</feature>
<dbReference type="PANTHER" id="PTHR33721">
    <property type="entry name" value="TRANSMEMBRANE PROTEIN 255B-LIKE"/>
    <property type="match status" value="1"/>
</dbReference>
<evidence type="ECO:0000256" key="7">
    <source>
        <dbReference type="SAM" id="Phobius"/>
    </source>
</evidence>
<evidence type="ECO:0000256" key="3">
    <source>
        <dbReference type="ARBA" id="ARBA00022692"/>
    </source>
</evidence>
<accession>A0A3P9APY9</accession>
<dbReference type="Pfam" id="PF14967">
    <property type="entry name" value="FAM70"/>
    <property type="match status" value="1"/>
</dbReference>
<protein>
    <recommendedName>
        <fullName evidence="10">Transmembrane protein 255B</fullName>
    </recommendedName>
</protein>
<keyword evidence="9" id="KW-1185">Reference proteome</keyword>
<evidence type="ECO:0000256" key="6">
    <source>
        <dbReference type="SAM" id="MobiDB-lite"/>
    </source>
</evidence>
<dbReference type="Ensembl" id="ENSELUT00000037160.3">
    <property type="protein sequence ID" value="ENSELUP00000042772.3"/>
    <property type="gene ID" value="ENSELUG00000024121.3"/>
</dbReference>
<keyword evidence="4 7" id="KW-1133">Transmembrane helix</keyword>
<dbReference type="AlphaFoldDB" id="A0A3P9APY9"/>